<keyword evidence="1" id="KW-0472">Membrane</keyword>
<keyword evidence="1" id="KW-1133">Transmembrane helix</keyword>
<accession>A0A174EEK0</accession>
<evidence type="ECO:0000313" key="2">
    <source>
        <dbReference type="EMBL" id="CUO34675.1"/>
    </source>
</evidence>
<dbReference type="Proteomes" id="UP000095544">
    <property type="component" value="Unassembled WGS sequence"/>
</dbReference>
<proteinExistence type="predicted"/>
<dbReference type="GeneID" id="93335284"/>
<evidence type="ECO:0000313" key="3">
    <source>
        <dbReference type="Proteomes" id="UP000095544"/>
    </source>
</evidence>
<reference evidence="2 3" key="1">
    <citation type="submission" date="2015-09" db="EMBL/GenBank/DDBJ databases">
        <authorList>
            <consortium name="Pathogen Informatics"/>
        </authorList>
    </citation>
    <scope>NUCLEOTIDE SEQUENCE [LARGE SCALE GENOMIC DNA]</scope>
    <source>
        <strain evidence="2 3">2789STDY5834876</strain>
    </source>
</reference>
<name>A0A174EEK0_9FIRM</name>
<dbReference type="EMBL" id="CYZU01000015">
    <property type="protein sequence ID" value="CUO34675.1"/>
    <property type="molecule type" value="Genomic_DNA"/>
</dbReference>
<keyword evidence="1" id="KW-0812">Transmembrane</keyword>
<dbReference type="AlphaFoldDB" id="A0A174EEK0"/>
<feature type="transmembrane region" description="Helical" evidence="1">
    <location>
        <begin position="12"/>
        <end position="29"/>
    </location>
</feature>
<dbReference type="STRING" id="39482.ERS852491_01937"/>
<evidence type="ECO:0000256" key="1">
    <source>
        <dbReference type="SAM" id="Phobius"/>
    </source>
</evidence>
<sequence>MENGRRKIRICLFGIVLAAVVVGIFYYYFNGSGQPSASEGTLIQGPKVEYYGC</sequence>
<gene>
    <name evidence="2" type="ORF">ERS852491_01937</name>
</gene>
<protein>
    <submittedName>
        <fullName evidence="2">Uncharacterized protein</fullName>
    </submittedName>
</protein>
<dbReference type="RefSeq" id="WP_167702493.1">
    <property type="nucleotide sequence ID" value="NZ_BAAACT010000063.1"/>
</dbReference>
<organism evidence="2 3">
    <name type="scientific">Faecalicatena contorta</name>
    <dbReference type="NCBI Taxonomy" id="39482"/>
    <lineage>
        <taxon>Bacteria</taxon>
        <taxon>Bacillati</taxon>
        <taxon>Bacillota</taxon>
        <taxon>Clostridia</taxon>
        <taxon>Lachnospirales</taxon>
        <taxon>Lachnospiraceae</taxon>
        <taxon>Faecalicatena</taxon>
    </lineage>
</organism>